<evidence type="ECO:0000259" key="1">
    <source>
        <dbReference type="Pfam" id="PF19054"/>
    </source>
</evidence>
<feature type="domain" description="DUF5753" evidence="1">
    <location>
        <begin position="28"/>
        <end position="203"/>
    </location>
</feature>
<evidence type="ECO:0000313" key="3">
    <source>
        <dbReference type="Proteomes" id="UP000294257"/>
    </source>
</evidence>
<sequence length="213" mass="24275">MLRLNRLAQADDWWRAEKPVRRGYPASTQMELAAAGIDVYDAMLIPPALRTFEFAEIVLNNQIFRAKRHELEMLPQMHAALQARLTTSDDPVRYHAILDEGALLRSFGGEESLEQRRLLVDLGELPNVTIQVIPFTAGLHPLFGQRIAILRFADHEDEELVLEPTGAGDMYMEFPDEVQRLRTDMDFLKTTALSPEESARLIMETKSSSLRKK</sequence>
<gene>
    <name evidence="2" type="ORF">EV193_105204</name>
</gene>
<protein>
    <recommendedName>
        <fullName evidence="1">DUF5753 domain-containing protein</fullName>
    </recommendedName>
</protein>
<proteinExistence type="predicted"/>
<dbReference type="Proteomes" id="UP000294257">
    <property type="component" value="Unassembled WGS sequence"/>
</dbReference>
<dbReference type="EMBL" id="SGWQ01000005">
    <property type="protein sequence ID" value="RZS37646.1"/>
    <property type="molecule type" value="Genomic_DNA"/>
</dbReference>
<reference evidence="2 3" key="1">
    <citation type="submission" date="2019-02" db="EMBL/GenBank/DDBJ databases">
        <title>Genomic Encyclopedia of Type Strains, Phase IV (KMG-IV): sequencing the most valuable type-strain genomes for metagenomic binning, comparative biology and taxonomic classification.</title>
        <authorList>
            <person name="Goeker M."/>
        </authorList>
    </citation>
    <scope>NUCLEOTIDE SEQUENCE [LARGE SCALE GENOMIC DNA]</scope>
    <source>
        <strain evidence="2 3">DSM 101727</strain>
    </source>
</reference>
<comment type="caution">
    <text evidence="2">The sequence shown here is derived from an EMBL/GenBank/DDBJ whole genome shotgun (WGS) entry which is preliminary data.</text>
</comment>
<accession>A0A4Q7KMV1</accession>
<keyword evidence="3" id="KW-1185">Reference proteome</keyword>
<organism evidence="2 3">
    <name type="scientific">Herbihabitans rhizosphaerae</name>
    <dbReference type="NCBI Taxonomy" id="1872711"/>
    <lineage>
        <taxon>Bacteria</taxon>
        <taxon>Bacillati</taxon>
        <taxon>Actinomycetota</taxon>
        <taxon>Actinomycetes</taxon>
        <taxon>Pseudonocardiales</taxon>
        <taxon>Pseudonocardiaceae</taxon>
        <taxon>Herbihabitans</taxon>
    </lineage>
</organism>
<name>A0A4Q7KMV1_9PSEU</name>
<dbReference type="InterPro" id="IPR043917">
    <property type="entry name" value="DUF5753"/>
</dbReference>
<dbReference type="Pfam" id="PF19054">
    <property type="entry name" value="DUF5753"/>
    <property type="match status" value="1"/>
</dbReference>
<dbReference type="AlphaFoldDB" id="A0A4Q7KMV1"/>
<evidence type="ECO:0000313" key="2">
    <source>
        <dbReference type="EMBL" id="RZS37646.1"/>
    </source>
</evidence>